<dbReference type="Proteomes" id="UP000268469">
    <property type="component" value="Unassembled WGS sequence"/>
</dbReference>
<dbReference type="SUPFAM" id="SSF53335">
    <property type="entry name" value="S-adenosyl-L-methionine-dependent methyltransferases"/>
    <property type="match status" value="1"/>
</dbReference>
<evidence type="ECO:0000313" key="10">
    <source>
        <dbReference type="Proteomes" id="UP000268469"/>
    </source>
</evidence>
<evidence type="ECO:0000256" key="5">
    <source>
        <dbReference type="ARBA" id="ARBA00022691"/>
    </source>
</evidence>
<reference evidence="9 10" key="1">
    <citation type="submission" date="2018-06" db="EMBL/GenBank/DDBJ databases">
        <title>Extensive metabolic versatility and redundancy in microbially diverse, dynamic hydrothermal sediments.</title>
        <authorList>
            <person name="Dombrowski N."/>
            <person name="Teske A."/>
            <person name="Baker B.J."/>
        </authorList>
    </citation>
    <scope>NUCLEOTIDE SEQUENCE [LARGE SCALE GENOMIC DNA]</scope>
    <source>
        <strain evidence="9">B36_G15</strain>
    </source>
</reference>
<dbReference type="InterPro" id="IPR029063">
    <property type="entry name" value="SAM-dependent_MTases_sf"/>
</dbReference>
<evidence type="ECO:0000259" key="8">
    <source>
        <dbReference type="Pfam" id="PF17785"/>
    </source>
</evidence>
<feature type="domain" description="S-adenosylmethionine-dependent methyltransferase" evidence="7">
    <location>
        <begin position="165"/>
        <end position="289"/>
    </location>
</feature>
<sequence length="377" mass="43693">MLKVKIKERPHGLWIFSDQIQAIEGEPEPGEELIVRYKDEVIGSGFYNPRSKVAIRIYSWKKEPLDRNLLRSRISDAFRFRKGLDLGGCYRLVFGESDLLPGLIIDRYQDSFVLQTLSFGMANRIPIIVETLKELFNPTFIYQKDNSQLRRLEGLKNEERILFGTTPEDMVIEQDGLRFHIDIRNGQKTGFYLDQRENRRIVKEIAAGRKVLDLFTYTGAFALYAKAGGATFVLGVDQSRLGIGLAEKNSQLNDLPCRFQRAEVFQFLKEHTENYDLIIIDPPSFTRTRKDRDRAMRSYLKLFLLAVARLNPYGMIVLSSCSHYLTLRDLITTVSSGSHRLRRRFRIFRIGHQSPDHPVLPGMPETEYLRCLFLQSF</sequence>
<keyword evidence="4" id="KW-0808">Transferase</keyword>
<dbReference type="InterPro" id="IPR019614">
    <property type="entry name" value="SAM-dep_methyl-trfase"/>
</dbReference>
<evidence type="ECO:0008006" key="11">
    <source>
        <dbReference type="Google" id="ProtNLM"/>
    </source>
</evidence>
<dbReference type="PANTHER" id="PTHR42873:SF1">
    <property type="entry name" value="S-ADENOSYLMETHIONINE-DEPENDENT METHYLTRANSFERASE DOMAIN-CONTAINING PROTEIN"/>
    <property type="match status" value="1"/>
</dbReference>
<gene>
    <name evidence="9" type="ORF">DRP53_04135</name>
</gene>
<protein>
    <recommendedName>
        <fullName evidence="11">Class I SAM-dependent rRNA methyltransferase</fullName>
    </recommendedName>
</protein>
<dbReference type="PANTHER" id="PTHR42873">
    <property type="entry name" value="RIBOSOMAL RNA LARGE SUBUNIT METHYLTRANSFERASE"/>
    <property type="match status" value="1"/>
</dbReference>
<comment type="similarity">
    <text evidence="6">Belongs to the methyltransferase superfamily. RlmI family.</text>
</comment>
<dbReference type="GO" id="GO:0003723">
    <property type="term" value="F:RNA binding"/>
    <property type="evidence" value="ECO:0007669"/>
    <property type="project" value="InterPro"/>
</dbReference>
<evidence type="ECO:0000259" key="7">
    <source>
        <dbReference type="Pfam" id="PF10672"/>
    </source>
</evidence>
<name>A0A660SIR1_UNCW3</name>
<evidence type="ECO:0000256" key="6">
    <source>
        <dbReference type="ARBA" id="ARBA00038091"/>
    </source>
</evidence>
<dbReference type="EMBL" id="QNBE01000030">
    <property type="protein sequence ID" value="RKX70699.1"/>
    <property type="molecule type" value="Genomic_DNA"/>
</dbReference>
<dbReference type="GO" id="GO:0005737">
    <property type="term" value="C:cytoplasm"/>
    <property type="evidence" value="ECO:0007669"/>
    <property type="project" value="UniProtKB-SubCell"/>
</dbReference>
<dbReference type="Gene3D" id="3.40.50.150">
    <property type="entry name" value="Vaccinia Virus protein VP39"/>
    <property type="match status" value="1"/>
</dbReference>
<keyword evidence="3" id="KW-0489">Methyltransferase</keyword>
<keyword evidence="2" id="KW-0963">Cytoplasm</keyword>
<dbReference type="CDD" id="cd02440">
    <property type="entry name" value="AdoMet_MTases"/>
    <property type="match status" value="1"/>
</dbReference>
<dbReference type="SUPFAM" id="SSF88697">
    <property type="entry name" value="PUA domain-like"/>
    <property type="match status" value="1"/>
</dbReference>
<dbReference type="GO" id="GO:0032259">
    <property type="term" value="P:methylation"/>
    <property type="evidence" value="ECO:0007669"/>
    <property type="project" value="UniProtKB-KW"/>
</dbReference>
<dbReference type="Gene3D" id="2.30.130.10">
    <property type="entry name" value="PUA domain"/>
    <property type="match status" value="1"/>
</dbReference>
<dbReference type="GO" id="GO:0008168">
    <property type="term" value="F:methyltransferase activity"/>
    <property type="evidence" value="ECO:0007669"/>
    <property type="project" value="UniProtKB-KW"/>
</dbReference>
<dbReference type="InterPro" id="IPR036974">
    <property type="entry name" value="PUA_sf"/>
</dbReference>
<dbReference type="Pfam" id="PF17785">
    <property type="entry name" value="PUA_3"/>
    <property type="match status" value="1"/>
</dbReference>
<keyword evidence="5" id="KW-0949">S-adenosyl-L-methionine</keyword>
<organism evidence="9 10">
    <name type="scientific">candidate division WOR-3 bacterium</name>
    <dbReference type="NCBI Taxonomy" id="2052148"/>
    <lineage>
        <taxon>Bacteria</taxon>
        <taxon>Bacteria division WOR-3</taxon>
    </lineage>
</organism>
<dbReference type="Pfam" id="PF10672">
    <property type="entry name" value="Methyltrans_SAM"/>
    <property type="match status" value="1"/>
</dbReference>
<dbReference type="InterPro" id="IPR041532">
    <property type="entry name" value="RlmI-like_PUA"/>
</dbReference>
<evidence type="ECO:0000256" key="4">
    <source>
        <dbReference type="ARBA" id="ARBA00022679"/>
    </source>
</evidence>
<evidence type="ECO:0000256" key="3">
    <source>
        <dbReference type="ARBA" id="ARBA00022603"/>
    </source>
</evidence>
<dbReference type="Gene3D" id="3.30.750.80">
    <property type="entry name" value="RNA methyltransferase domain (HRMD) like"/>
    <property type="match status" value="1"/>
</dbReference>
<evidence type="ECO:0000256" key="2">
    <source>
        <dbReference type="ARBA" id="ARBA00022490"/>
    </source>
</evidence>
<feature type="domain" description="RlmI-like PUA" evidence="8">
    <location>
        <begin position="13"/>
        <end position="60"/>
    </location>
</feature>
<comment type="caution">
    <text evidence="9">The sequence shown here is derived from an EMBL/GenBank/DDBJ whole genome shotgun (WGS) entry which is preliminary data.</text>
</comment>
<evidence type="ECO:0000256" key="1">
    <source>
        <dbReference type="ARBA" id="ARBA00004496"/>
    </source>
</evidence>
<proteinExistence type="inferred from homology"/>
<evidence type="ECO:0000313" key="9">
    <source>
        <dbReference type="EMBL" id="RKX70699.1"/>
    </source>
</evidence>
<dbReference type="InterPro" id="IPR015947">
    <property type="entry name" value="PUA-like_sf"/>
</dbReference>
<accession>A0A660SIR1</accession>
<comment type="subcellular location">
    <subcellularLocation>
        <location evidence="1">Cytoplasm</location>
    </subcellularLocation>
</comment>
<dbReference type="CDD" id="cd11572">
    <property type="entry name" value="RlmI_M_like"/>
    <property type="match status" value="1"/>
</dbReference>
<dbReference type="AlphaFoldDB" id="A0A660SIR1"/>